<protein>
    <submittedName>
        <fullName evidence="3">Uncharacterized protein</fullName>
    </submittedName>
</protein>
<dbReference type="EMBL" id="GL988041">
    <property type="protein sequence ID" value="EGS21961.1"/>
    <property type="molecule type" value="Genomic_DNA"/>
</dbReference>
<dbReference type="HOGENOM" id="CLU_000288_138_0_1"/>
<dbReference type="InterPro" id="IPR010730">
    <property type="entry name" value="HET"/>
</dbReference>
<sequence length="438" mass="50155">MRLLNTETLQVKEFFGFLPPYAILSHTWEKEEVLFSDMQNVSLAHQKAGFVKLQAACQLALKQGYHWIWIDTSCIDKSSSAELSEAINSMYRWYAEFAVCYAYLCDVEYHRLDDIRNSRWFTRGWTLQELIAPTRVEFYDKRWVYIGEKHDDILRSILSQASLVDECVLAGVVSLDRISVARKMYWASRRYTTRKEDEAYCLLGIFDVNMPLLYGEGKKAFIRLQQEIMKATDDQSVLAWYCFDPEELRAMRRNFTNTLPTVLATSPRCFARSRDIWPLTSLFFDPPEKRLRNMDCVGGAVEFSALIDKKSMAGDSGAPELKRVLLNCQMGQIPGTLPIILVDEASGTRYMQPDEVTSTNIYLEVEGKAPPLGVFPESSNPALITSRNALDDRRQSPKVFKEEPIEKNDDSYGVPAANPFSYAIERIKIFKTATYSGQ</sequence>
<name>G0S8K1_CHATD</name>
<dbReference type="AlphaFoldDB" id="G0S8K1"/>
<proteinExistence type="predicted"/>
<dbReference type="STRING" id="759272.G0S8K1"/>
<dbReference type="PANTHER" id="PTHR10622:SF10">
    <property type="entry name" value="HET DOMAIN-CONTAINING PROTEIN"/>
    <property type="match status" value="1"/>
</dbReference>
<organism evidence="4">
    <name type="scientific">Chaetomium thermophilum (strain DSM 1495 / CBS 144.50 / IMI 039719)</name>
    <name type="common">Thermochaetoides thermophila</name>
    <dbReference type="NCBI Taxonomy" id="759272"/>
    <lineage>
        <taxon>Eukaryota</taxon>
        <taxon>Fungi</taxon>
        <taxon>Dikarya</taxon>
        <taxon>Ascomycota</taxon>
        <taxon>Pezizomycotina</taxon>
        <taxon>Sordariomycetes</taxon>
        <taxon>Sordariomycetidae</taxon>
        <taxon>Sordariales</taxon>
        <taxon>Chaetomiaceae</taxon>
        <taxon>Thermochaetoides</taxon>
    </lineage>
</organism>
<dbReference type="RefSeq" id="XP_006694257.1">
    <property type="nucleotide sequence ID" value="XM_006694194.1"/>
</dbReference>
<accession>G0S8K1</accession>
<evidence type="ECO:0000313" key="3">
    <source>
        <dbReference type="EMBL" id="EGS21961.1"/>
    </source>
</evidence>
<keyword evidence="4" id="KW-1185">Reference proteome</keyword>
<dbReference type="InterPro" id="IPR058525">
    <property type="entry name" value="DUF8212"/>
</dbReference>
<dbReference type="OrthoDB" id="20872at2759"/>
<dbReference type="Pfam" id="PF26640">
    <property type="entry name" value="DUF8212"/>
    <property type="match status" value="1"/>
</dbReference>
<evidence type="ECO:0000259" key="2">
    <source>
        <dbReference type="Pfam" id="PF26640"/>
    </source>
</evidence>
<evidence type="ECO:0000259" key="1">
    <source>
        <dbReference type="Pfam" id="PF06985"/>
    </source>
</evidence>
<feature type="domain" description="DUF8212" evidence="2">
    <location>
        <begin position="219"/>
        <end position="254"/>
    </location>
</feature>
<reference evidence="3 4" key="1">
    <citation type="journal article" date="2011" name="Cell">
        <title>Insight into structure and assembly of the nuclear pore complex by utilizing the genome of a eukaryotic thermophile.</title>
        <authorList>
            <person name="Amlacher S."/>
            <person name="Sarges P."/>
            <person name="Flemming D."/>
            <person name="van Noort V."/>
            <person name="Kunze R."/>
            <person name="Devos D.P."/>
            <person name="Arumugam M."/>
            <person name="Bork P."/>
            <person name="Hurt E."/>
        </authorList>
    </citation>
    <scope>NUCLEOTIDE SEQUENCE [LARGE SCALE GENOMIC DNA]</scope>
    <source>
        <strain evidence="4">DSM 1495 / CBS 144.50 / IMI 039719</strain>
    </source>
</reference>
<evidence type="ECO:0000313" key="4">
    <source>
        <dbReference type="Proteomes" id="UP000008066"/>
    </source>
</evidence>
<dbReference type="PANTHER" id="PTHR10622">
    <property type="entry name" value="HET DOMAIN-CONTAINING PROTEIN"/>
    <property type="match status" value="1"/>
</dbReference>
<feature type="domain" description="Heterokaryon incompatibility" evidence="1">
    <location>
        <begin position="21"/>
        <end position="104"/>
    </location>
</feature>
<dbReference type="Pfam" id="PF06985">
    <property type="entry name" value="HET"/>
    <property type="match status" value="1"/>
</dbReference>
<gene>
    <name evidence="3" type="ORF">CTHT_0038370</name>
</gene>
<dbReference type="GeneID" id="18257875"/>
<dbReference type="Proteomes" id="UP000008066">
    <property type="component" value="Unassembled WGS sequence"/>
</dbReference>
<dbReference type="KEGG" id="cthr:CTHT_0038370"/>
<dbReference type="eggNOG" id="KOG4177">
    <property type="taxonomic scope" value="Eukaryota"/>
</dbReference>